<dbReference type="RefSeq" id="WP_075608506.1">
    <property type="nucleotide sequence ID" value="NZ_CP052766.1"/>
</dbReference>
<dbReference type="SUPFAM" id="SSF52799">
    <property type="entry name" value="(Phosphotyrosine protein) phosphatases II"/>
    <property type="match status" value="1"/>
</dbReference>
<dbReference type="OrthoDB" id="6334699at2"/>
<reference evidence="1 2" key="2">
    <citation type="submission" date="2020-04" db="EMBL/GenBank/DDBJ databases">
        <title>Complete genome sequence of Alteromonas pelagimontana 5.12T.</title>
        <authorList>
            <person name="Sinha R.K."/>
            <person name="Krishnan K.P."/>
            <person name="Kurian J.P."/>
        </authorList>
    </citation>
    <scope>NUCLEOTIDE SEQUENCE [LARGE SCALE GENOMIC DNA]</scope>
    <source>
        <strain evidence="1 2">5.12</strain>
    </source>
</reference>
<protein>
    <recommendedName>
        <fullName evidence="3">Tyrosine specific protein phosphatases domain-containing protein</fullName>
    </recommendedName>
</protein>
<evidence type="ECO:0000313" key="1">
    <source>
        <dbReference type="EMBL" id="QJR80184.1"/>
    </source>
</evidence>
<evidence type="ECO:0000313" key="2">
    <source>
        <dbReference type="Proteomes" id="UP000219285"/>
    </source>
</evidence>
<dbReference type="Proteomes" id="UP000219285">
    <property type="component" value="Chromosome"/>
</dbReference>
<dbReference type="KEGG" id="apel:CA267_005040"/>
<dbReference type="Gene3D" id="3.90.190.10">
    <property type="entry name" value="Protein tyrosine phosphatase superfamily"/>
    <property type="match status" value="1"/>
</dbReference>
<sequence length="165" mass="18153">MAHPPDIDYSESFSGFKIAGGSICLGTAPDAKRCVALRNAGFTHIATVQTSDESARTVQHAVQESGVTWIWLPFEHTIQCSESEQAHLQQYIVELQQTLQKAGSVYLHCDNSLRRCGLLFFALCHYLRLPSANAYSALHCFDAKSANGLPRQELEWAAALGSSLR</sequence>
<keyword evidence="2" id="KW-1185">Reference proteome</keyword>
<name>A0A6M4MAJ2_9ALTE</name>
<evidence type="ECO:0008006" key="3">
    <source>
        <dbReference type="Google" id="ProtNLM"/>
    </source>
</evidence>
<dbReference type="AlphaFoldDB" id="A0A6M4MAJ2"/>
<dbReference type="InterPro" id="IPR029021">
    <property type="entry name" value="Prot-tyrosine_phosphatase-like"/>
</dbReference>
<proteinExistence type="predicted"/>
<accession>A0A6M4MAJ2</accession>
<gene>
    <name evidence="1" type="ORF">CA267_005040</name>
</gene>
<reference evidence="2" key="1">
    <citation type="submission" date="2014-12" db="EMBL/GenBank/DDBJ databases">
        <title>Complete genome sequence of a multi-drug resistant Klebsiella pneumoniae.</title>
        <authorList>
            <person name="Hua X."/>
            <person name="Chen Q."/>
            <person name="Li X."/>
            <person name="Feng Y."/>
            <person name="Ruan Z."/>
            <person name="Yu Y."/>
        </authorList>
    </citation>
    <scope>NUCLEOTIDE SEQUENCE [LARGE SCALE GENOMIC DNA]</scope>
    <source>
        <strain evidence="2">5.12</strain>
    </source>
</reference>
<organism evidence="1 2">
    <name type="scientific">Alteromonas pelagimontana</name>
    <dbReference type="NCBI Taxonomy" id="1858656"/>
    <lineage>
        <taxon>Bacteria</taxon>
        <taxon>Pseudomonadati</taxon>
        <taxon>Pseudomonadota</taxon>
        <taxon>Gammaproteobacteria</taxon>
        <taxon>Alteromonadales</taxon>
        <taxon>Alteromonadaceae</taxon>
        <taxon>Alteromonas/Salinimonas group</taxon>
        <taxon>Alteromonas</taxon>
    </lineage>
</organism>
<dbReference type="EMBL" id="CP052766">
    <property type="protein sequence ID" value="QJR80184.1"/>
    <property type="molecule type" value="Genomic_DNA"/>
</dbReference>